<evidence type="ECO:0000313" key="1">
    <source>
        <dbReference type="EMBL" id="CAH3164697.1"/>
    </source>
</evidence>
<accession>A0AAU9Y1J1</accession>
<organism evidence="1 2">
    <name type="scientific">Pocillopora meandrina</name>
    <dbReference type="NCBI Taxonomy" id="46732"/>
    <lineage>
        <taxon>Eukaryota</taxon>
        <taxon>Metazoa</taxon>
        <taxon>Cnidaria</taxon>
        <taxon>Anthozoa</taxon>
        <taxon>Hexacorallia</taxon>
        <taxon>Scleractinia</taxon>
        <taxon>Astrocoeniina</taxon>
        <taxon>Pocilloporidae</taxon>
        <taxon>Pocillopora</taxon>
    </lineage>
</organism>
<proteinExistence type="predicted"/>
<protein>
    <submittedName>
        <fullName evidence="1">Uncharacterized protein</fullName>
    </submittedName>
</protein>
<keyword evidence="2" id="KW-1185">Reference proteome</keyword>
<dbReference type="AlphaFoldDB" id="A0AAU9Y1J1"/>
<sequence>MENALWHQNTPTTLLKIQLHYLADQCSQQIHQQIASNFIALYTTYLRPDNDCDSLGLCTFENVEVECGDQTGTLRKRDLGSNQLSSRISLSISFDLKVPLPENTTAADLNQTTEEISSNLLLKFNRADVNLKYQWDFLSFRCFKTTSSPLRAPFM</sequence>
<comment type="caution">
    <text evidence="1">The sequence shown here is derived from an EMBL/GenBank/DDBJ whole genome shotgun (WGS) entry which is preliminary data.</text>
</comment>
<evidence type="ECO:0000313" key="2">
    <source>
        <dbReference type="Proteomes" id="UP001159428"/>
    </source>
</evidence>
<dbReference type="EMBL" id="CALNXJ010000107">
    <property type="protein sequence ID" value="CAH3164697.1"/>
    <property type="molecule type" value="Genomic_DNA"/>
</dbReference>
<gene>
    <name evidence="1" type="ORF">PMEA_00002400</name>
</gene>
<reference evidence="1 2" key="1">
    <citation type="submission" date="2022-05" db="EMBL/GenBank/DDBJ databases">
        <authorList>
            <consortium name="Genoscope - CEA"/>
            <person name="William W."/>
        </authorList>
    </citation>
    <scope>NUCLEOTIDE SEQUENCE [LARGE SCALE GENOMIC DNA]</scope>
</reference>
<name>A0AAU9Y1J1_9CNID</name>
<dbReference type="Proteomes" id="UP001159428">
    <property type="component" value="Unassembled WGS sequence"/>
</dbReference>